<gene>
    <name evidence="1" type="ORF">EOS_27870</name>
</gene>
<dbReference type="Proteomes" id="UP000035963">
    <property type="component" value="Unassembled WGS sequence"/>
</dbReference>
<dbReference type="AlphaFoldDB" id="A0A0J1CQN2"/>
<evidence type="ECO:0000313" key="2">
    <source>
        <dbReference type="Proteomes" id="UP000035963"/>
    </source>
</evidence>
<evidence type="ECO:0000313" key="1">
    <source>
        <dbReference type="EMBL" id="KLU22950.1"/>
    </source>
</evidence>
<dbReference type="EMBL" id="AEJF01000168">
    <property type="protein sequence ID" value="KLU22950.1"/>
    <property type="molecule type" value="Genomic_DNA"/>
</dbReference>
<comment type="caution">
    <text evidence="1">The sequence shown here is derived from an EMBL/GenBank/DDBJ whole genome shotgun (WGS) entry which is preliminary data.</text>
</comment>
<reference evidence="1 2" key="1">
    <citation type="journal article" date="2015" name="Genome Announc.">
        <title>Draft Genome Sequence of Burkholderia sp. Strain PML1(12), an Ectomycorrhizosphere-Inhabiting Bacterium with Effective Mineral-Weathering Ability.</title>
        <authorList>
            <person name="Uroz S."/>
            <person name="Oger P."/>
        </authorList>
    </citation>
    <scope>NUCLEOTIDE SEQUENCE [LARGE SCALE GENOMIC DNA]</scope>
    <source>
        <strain evidence="2">PML1(12)</strain>
    </source>
</reference>
<name>A0A0J1CQN2_9BURK</name>
<accession>A0A0J1CQN2</accession>
<protein>
    <submittedName>
        <fullName evidence="1">Uncharacterized protein</fullName>
    </submittedName>
</protein>
<keyword evidence="2" id="KW-1185">Reference proteome</keyword>
<sequence length="60" mass="6981">MPTTKRTFDTNERTVGNMEHTVDDGILVAEVSLFLDRKRCHLFDEKGRTELQAFRIALRT</sequence>
<organism evidence="1 2">
    <name type="scientific">Caballeronia mineralivorans PML1(12)</name>
    <dbReference type="NCBI Taxonomy" id="908627"/>
    <lineage>
        <taxon>Bacteria</taxon>
        <taxon>Pseudomonadati</taxon>
        <taxon>Pseudomonadota</taxon>
        <taxon>Betaproteobacteria</taxon>
        <taxon>Burkholderiales</taxon>
        <taxon>Burkholderiaceae</taxon>
        <taxon>Caballeronia</taxon>
    </lineage>
</organism>
<proteinExistence type="predicted"/>